<protein>
    <submittedName>
        <fullName evidence="1">Uncharacterized protein</fullName>
    </submittedName>
</protein>
<proteinExistence type="predicted"/>
<name>A0A7G3B5A4_LUTLO</name>
<dbReference type="AlphaFoldDB" id="A0A7G3B5A4"/>
<evidence type="ECO:0000313" key="1">
    <source>
        <dbReference type="EMBL" id="MBC1179223.1"/>
    </source>
</evidence>
<dbReference type="EMBL" id="GITU01010520">
    <property type="protein sequence ID" value="MBC1179223.1"/>
    <property type="molecule type" value="Transcribed_RNA"/>
</dbReference>
<reference evidence="1" key="1">
    <citation type="journal article" date="2020" name="BMC">
        <title>Leishmania infection induces a limited differential gene expression in the sand fly midgut.</title>
        <authorList>
            <person name="Coutinho-Abreu I.V."/>
            <person name="Serafim T.D."/>
            <person name="Meneses C."/>
            <person name="Kamhawi S."/>
            <person name="Oliveira F."/>
            <person name="Valenzuela J.G."/>
        </authorList>
    </citation>
    <scope>NUCLEOTIDE SEQUENCE</scope>
    <source>
        <strain evidence="1">Jacobina</strain>
        <tissue evidence="1">Midgut</tissue>
    </source>
</reference>
<accession>A0A7G3B5A4</accession>
<organism evidence="1">
    <name type="scientific">Lutzomyia longipalpis</name>
    <name type="common">Sand fly</name>
    <dbReference type="NCBI Taxonomy" id="7200"/>
    <lineage>
        <taxon>Eukaryota</taxon>
        <taxon>Metazoa</taxon>
        <taxon>Ecdysozoa</taxon>
        <taxon>Arthropoda</taxon>
        <taxon>Hexapoda</taxon>
        <taxon>Insecta</taxon>
        <taxon>Pterygota</taxon>
        <taxon>Neoptera</taxon>
        <taxon>Endopterygota</taxon>
        <taxon>Diptera</taxon>
        <taxon>Nematocera</taxon>
        <taxon>Psychodoidea</taxon>
        <taxon>Psychodidae</taxon>
        <taxon>Lutzomyia</taxon>
        <taxon>Lutzomyia</taxon>
    </lineage>
</organism>
<sequence length="75" mass="8773">MVTKNQFVAIPRHPPTIAFSFHKPHTLQMLLQLFTKLLHLFPCKFTLIFHPKVQLQLFFVVTTIKKILFDINIAA</sequence>